<feature type="chain" id="PRO_5021005904" evidence="1">
    <location>
        <begin position="21"/>
        <end position="315"/>
    </location>
</feature>
<evidence type="ECO:0000256" key="1">
    <source>
        <dbReference type="SAM" id="SignalP"/>
    </source>
</evidence>
<reference evidence="3 4" key="1">
    <citation type="submission" date="2019-03" db="EMBL/GenBank/DDBJ databases">
        <title>Genomic Encyclopedia of Type Strains, Phase IV (KMG-IV): sequencing the most valuable type-strain genomes for metagenomic binning, comparative biology and taxonomic classification.</title>
        <authorList>
            <person name="Goeker M."/>
        </authorList>
    </citation>
    <scope>NUCLEOTIDE SEQUENCE [LARGE SCALE GENOMIC DNA]</scope>
    <source>
        <strain evidence="3 4">DSM 9035</strain>
    </source>
</reference>
<gene>
    <name evidence="3" type="ORF">EDC64_12137</name>
</gene>
<feature type="domain" description="AB hydrolase-1" evidence="2">
    <location>
        <begin position="58"/>
        <end position="297"/>
    </location>
</feature>
<dbReference type="AlphaFoldDB" id="A0A4R3LLY0"/>
<dbReference type="PRINTS" id="PR00111">
    <property type="entry name" value="ABHYDROLASE"/>
</dbReference>
<evidence type="ECO:0000313" key="3">
    <source>
        <dbReference type="EMBL" id="TCT00616.1"/>
    </source>
</evidence>
<dbReference type="GO" id="GO:0016020">
    <property type="term" value="C:membrane"/>
    <property type="evidence" value="ECO:0007669"/>
    <property type="project" value="TreeGrafter"/>
</dbReference>
<dbReference type="InterPro" id="IPR050266">
    <property type="entry name" value="AB_hydrolase_sf"/>
</dbReference>
<dbReference type="Gene3D" id="3.40.50.1820">
    <property type="entry name" value="alpha/beta hydrolase"/>
    <property type="match status" value="1"/>
</dbReference>
<dbReference type="Pfam" id="PF00561">
    <property type="entry name" value="Abhydrolase_1"/>
    <property type="match status" value="1"/>
</dbReference>
<protein>
    <submittedName>
        <fullName evidence="3">Pimeloyl-ACP methyl ester carboxylesterase</fullName>
    </submittedName>
</protein>
<dbReference type="EMBL" id="SMAI01000021">
    <property type="protein sequence ID" value="TCT00616.1"/>
    <property type="molecule type" value="Genomic_DNA"/>
</dbReference>
<evidence type="ECO:0000313" key="4">
    <source>
        <dbReference type="Proteomes" id="UP000294664"/>
    </source>
</evidence>
<feature type="signal peptide" evidence="1">
    <location>
        <begin position="1"/>
        <end position="20"/>
    </location>
</feature>
<comment type="caution">
    <text evidence="3">The sequence shown here is derived from an EMBL/GenBank/DDBJ whole genome shotgun (WGS) entry which is preliminary data.</text>
</comment>
<dbReference type="Proteomes" id="UP000294664">
    <property type="component" value="Unassembled WGS sequence"/>
</dbReference>
<dbReference type="InterPro" id="IPR029058">
    <property type="entry name" value="AB_hydrolase_fold"/>
</dbReference>
<keyword evidence="1" id="KW-0732">Signal</keyword>
<organism evidence="3 4">
    <name type="scientific">Aquabacter spiritensis</name>
    <dbReference type="NCBI Taxonomy" id="933073"/>
    <lineage>
        <taxon>Bacteria</taxon>
        <taxon>Pseudomonadati</taxon>
        <taxon>Pseudomonadota</taxon>
        <taxon>Alphaproteobacteria</taxon>
        <taxon>Hyphomicrobiales</taxon>
        <taxon>Xanthobacteraceae</taxon>
        <taxon>Aquabacter</taxon>
    </lineage>
</organism>
<sequence>MKSKTIALSAAATVAALTAAALINARLARKAERDNPAKGRILEVDGLRLHFVERGSGPPLVLLHGNGAMIQDFAASGLLDRAAETHRVIVFDRPGFGHSTRPRRRLWTPAAQADLIHKALGLIGVEKATVLGHSFGASIAVQLAARHPDMVQRLVLASGYYFPTFRPGFLGLSVPAIPILGDIVRYTIAPALSRMAWPLLMRMFFGPPRTPAKFSAFPRSMALRPSQLRAAAAETAMLIPHAFAAQEDYARITAPVAIIAGDADRVIGFGHSKRLHRLIPDSTLHRVRGGGHMIHQTHTAALMAALDAPPALQSA</sequence>
<keyword evidence="4" id="KW-1185">Reference proteome</keyword>
<dbReference type="PANTHER" id="PTHR43798:SF33">
    <property type="entry name" value="HYDROLASE, PUTATIVE (AFU_ORTHOLOGUE AFUA_2G14860)-RELATED"/>
    <property type="match status" value="1"/>
</dbReference>
<dbReference type="PANTHER" id="PTHR43798">
    <property type="entry name" value="MONOACYLGLYCEROL LIPASE"/>
    <property type="match status" value="1"/>
</dbReference>
<dbReference type="RefSeq" id="WP_132035966.1">
    <property type="nucleotide sequence ID" value="NZ_SMAI01000021.1"/>
</dbReference>
<proteinExistence type="predicted"/>
<evidence type="ECO:0000259" key="2">
    <source>
        <dbReference type="Pfam" id="PF00561"/>
    </source>
</evidence>
<dbReference type="SUPFAM" id="SSF53474">
    <property type="entry name" value="alpha/beta-Hydrolases"/>
    <property type="match status" value="1"/>
</dbReference>
<dbReference type="OrthoDB" id="9799612at2"/>
<accession>A0A4R3LLY0</accession>
<name>A0A4R3LLY0_9HYPH</name>
<dbReference type="InterPro" id="IPR000073">
    <property type="entry name" value="AB_hydrolase_1"/>
</dbReference>